<dbReference type="RefSeq" id="WP_116571601.1">
    <property type="nucleotide sequence ID" value="NZ_QDGZ01000003.1"/>
</dbReference>
<reference evidence="2 3" key="1">
    <citation type="submission" date="2018-04" db="EMBL/GenBank/DDBJ databases">
        <title>Genome of Nocardioides gansuensis WSJ-1.</title>
        <authorList>
            <person name="Wu S."/>
            <person name="Wang G."/>
        </authorList>
    </citation>
    <scope>NUCLEOTIDE SEQUENCE [LARGE SCALE GENOMIC DNA]</scope>
    <source>
        <strain evidence="2 3">WSJ-1</strain>
    </source>
</reference>
<gene>
    <name evidence="2" type="ORF">DDE18_07280</name>
</gene>
<dbReference type="InterPro" id="IPR029063">
    <property type="entry name" value="SAM-dependent_MTases_sf"/>
</dbReference>
<dbReference type="InterPro" id="IPR052613">
    <property type="entry name" value="LicD_transferase"/>
</dbReference>
<dbReference type="PANTHER" id="PTHR13627">
    <property type="entry name" value="FUKUTIN RELATED PROTEIN"/>
    <property type="match status" value="1"/>
</dbReference>
<organism evidence="2 3">
    <name type="scientific">Nocardioides gansuensis</name>
    <dbReference type="NCBI Taxonomy" id="2138300"/>
    <lineage>
        <taxon>Bacteria</taxon>
        <taxon>Bacillati</taxon>
        <taxon>Actinomycetota</taxon>
        <taxon>Actinomycetes</taxon>
        <taxon>Propionibacteriales</taxon>
        <taxon>Nocardioidaceae</taxon>
        <taxon>Nocardioides</taxon>
    </lineage>
</organism>
<dbReference type="AlphaFoldDB" id="A0A2T8FBN8"/>
<proteinExistence type="predicted"/>
<feature type="domain" description="Methyltransferase" evidence="1">
    <location>
        <begin position="348"/>
        <end position="403"/>
    </location>
</feature>
<evidence type="ECO:0000313" key="3">
    <source>
        <dbReference type="Proteomes" id="UP000246018"/>
    </source>
</evidence>
<comment type="caution">
    <text evidence="2">The sequence shown here is derived from an EMBL/GenBank/DDBJ whole genome shotgun (WGS) entry which is preliminary data.</text>
</comment>
<dbReference type="Proteomes" id="UP000246018">
    <property type="component" value="Unassembled WGS sequence"/>
</dbReference>
<accession>A0A2T8FBN8</accession>
<protein>
    <recommendedName>
        <fullName evidence="1">Methyltransferase domain-containing protein</fullName>
    </recommendedName>
</protein>
<evidence type="ECO:0000313" key="2">
    <source>
        <dbReference type="EMBL" id="PVG83121.1"/>
    </source>
</evidence>
<dbReference type="Gene3D" id="3.40.50.150">
    <property type="entry name" value="Vaccinia Virus protein VP39"/>
    <property type="match status" value="1"/>
</dbReference>
<sequence length="526" mass="59483">MSTPGTHAVTVDLVDDDGIRLHAGSDELCNLLFDDRRIWSFWVQRDGRPDGDGWLVPWPERLLLHLEGTTRVTITTAAGATAYDAEVRFGTEDRRLTVVDRQGAPLGIDNYGRLVKTFETKDRGELLPLLDALETVLGLLREQGLEAFPAYGTLLGAVRDGAFIGHDSDADVGYVSRHSHPLDVIRESHRVQRAIQRQGYETARYSGAAFQILVPDADGSRRGLDVFGGFFIDGRLALMGEVFQPFEREWVFPLGTTTLEGRELPAPARPEHLLEAMYGPGWKVPDPAFRFEKSADAQRRFDWWFRGTRVNRPQWDHRYGLARLLPPYQPPHDVSVVLHEREPADAWVLDAGCGRARDARWLAKQGRQVVGLDYSGVAMDFVRARAAEQGWPLELHTVNLLELRQLLVWGARLAARPGPRAMLARHLIDSTSPQGREHVWRLADMVLRGGHRLHLEFLTERIEDEEGRPPLTRPLDPDLVVAELAGWGARVVAREDLVGQPIDYGYGEEVSRDKHWRSCRLEVEWR</sequence>
<dbReference type="OrthoDB" id="3780655at2"/>
<keyword evidence="3" id="KW-1185">Reference proteome</keyword>
<dbReference type="InterPro" id="IPR041698">
    <property type="entry name" value="Methyltransf_25"/>
</dbReference>
<name>A0A2T8FBN8_9ACTN</name>
<dbReference type="PANTHER" id="PTHR13627:SF31">
    <property type="entry name" value="RIBITOL 5-PHOSPHATE TRANSFERASE FKRP"/>
    <property type="match status" value="1"/>
</dbReference>
<dbReference type="EMBL" id="QDGZ01000003">
    <property type="protein sequence ID" value="PVG83121.1"/>
    <property type="molecule type" value="Genomic_DNA"/>
</dbReference>
<dbReference type="CDD" id="cd02440">
    <property type="entry name" value="AdoMet_MTases"/>
    <property type="match status" value="1"/>
</dbReference>
<dbReference type="SUPFAM" id="SSF53335">
    <property type="entry name" value="S-adenosyl-L-methionine-dependent methyltransferases"/>
    <property type="match status" value="1"/>
</dbReference>
<dbReference type="Pfam" id="PF13649">
    <property type="entry name" value="Methyltransf_25"/>
    <property type="match status" value="1"/>
</dbReference>
<evidence type="ECO:0000259" key="1">
    <source>
        <dbReference type="Pfam" id="PF13649"/>
    </source>
</evidence>